<keyword evidence="2" id="KW-0479">Metal-binding</keyword>
<evidence type="ECO:0000256" key="2">
    <source>
        <dbReference type="ARBA" id="ARBA00022723"/>
    </source>
</evidence>
<protein>
    <submittedName>
        <fullName evidence="5">Acetylornithine deacetylase/succinyl-diaminopimelate desuccinylase-like protein</fullName>
    </submittedName>
</protein>
<dbReference type="Gene3D" id="3.40.630.10">
    <property type="entry name" value="Zn peptidases"/>
    <property type="match status" value="1"/>
</dbReference>
<name>A0ABU1T0I1_9ACTO</name>
<feature type="domain" description="Peptidase M20 dimerisation" evidence="4">
    <location>
        <begin position="205"/>
        <end position="343"/>
    </location>
</feature>
<evidence type="ECO:0000259" key="4">
    <source>
        <dbReference type="Pfam" id="PF07687"/>
    </source>
</evidence>
<dbReference type="EMBL" id="JAVDUJ010000001">
    <property type="protein sequence ID" value="MDR6938882.1"/>
    <property type="molecule type" value="Genomic_DNA"/>
</dbReference>
<dbReference type="SUPFAM" id="SSF53187">
    <property type="entry name" value="Zn-dependent exopeptidases"/>
    <property type="match status" value="1"/>
</dbReference>
<evidence type="ECO:0000256" key="1">
    <source>
        <dbReference type="ARBA" id="ARBA00022670"/>
    </source>
</evidence>
<keyword evidence="1" id="KW-0645">Protease</keyword>
<dbReference type="RefSeq" id="WP_309955056.1">
    <property type="nucleotide sequence ID" value="NZ_JAVDUJ010000001.1"/>
</dbReference>
<dbReference type="Pfam" id="PF01546">
    <property type="entry name" value="Peptidase_M20"/>
    <property type="match status" value="1"/>
</dbReference>
<keyword evidence="6" id="KW-1185">Reference proteome</keyword>
<proteinExistence type="predicted"/>
<dbReference type="PANTHER" id="PTHR43270">
    <property type="entry name" value="BETA-ALA-HIS DIPEPTIDASE"/>
    <property type="match status" value="1"/>
</dbReference>
<accession>A0ABU1T0I1</accession>
<dbReference type="PANTHER" id="PTHR43270:SF12">
    <property type="entry name" value="SUCCINYL-DIAMINOPIMELATE DESUCCINYLASE"/>
    <property type="match status" value="1"/>
</dbReference>
<organism evidence="5 6">
    <name type="scientific">Arcanobacterium hippocoleae</name>
    <dbReference type="NCBI Taxonomy" id="149017"/>
    <lineage>
        <taxon>Bacteria</taxon>
        <taxon>Bacillati</taxon>
        <taxon>Actinomycetota</taxon>
        <taxon>Actinomycetes</taxon>
        <taxon>Actinomycetales</taxon>
        <taxon>Actinomycetaceae</taxon>
        <taxon>Arcanobacterium</taxon>
    </lineage>
</organism>
<evidence type="ECO:0000256" key="3">
    <source>
        <dbReference type="ARBA" id="ARBA00022801"/>
    </source>
</evidence>
<keyword evidence="3" id="KW-0378">Hydrolase</keyword>
<dbReference type="NCBIfam" id="NF005914">
    <property type="entry name" value="PRK07907.1"/>
    <property type="match status" value="1"/>
</dbReference>
<gene>
    <name evidence="5" type="ORF">J2S36_000425</name>
</gene>
<dbReference type="Gene3D" id="3.30.70.360">
    <property type="match status" value="1"/>
</dbReference>
<sequence>MSIENIAGQVAEIYPKALQELIELVAIPSISASSFDQSTLEKSAQWICGKAQKLGLESEVIQIQTADGKVGRPAVLATRQAKAGKPTVLLYAHHDVQPVGELDLWEQSDPFAAVERDGRLFGRGAADDKAGVMLHLAAIEAADPEVGIVLFVEGEEEVGSPTFVEFLETYKERLAADVIVVADSNNWKVGTPSLTTSLRGVVQVGVSVAVLDHALHSGAYSGPTLDAPTIACRLISTLHNECGEVAVAGLLSYDDAQVDYPEADLRKDMGMLDGVELTGTGSLTSRLWTKPTITLIAMDITPTAKASNTLLPKCDFVLSLRVAPGQDPAAAGAALVQHLQENVPFGARIEVAVNECGPGFEAKAETEVTQIAKWALREAWGRDSVDIGVGGSIPFISTLAEVFPQADILVTGVEDPDTRAHSANESLELADWKNAILAEALLLTKLGA</sequence>
<dbReference type="InterPro" id="IPR002933">
    <property type="entry name" value="Peptidase_M20"/>
</dbReference>
<dbReference type="Proteomes" id="UP001266099">
    <property type="component" value="Unassembled WGS sequence"/>
</dbReference>
<dbReference type="InterPro" id="IPR051458">
    <property type="entry name" value="Cyt/Met_Dipeptidase"/>
</dbReference>
<dbReference type="InterPro" id="IPR011650">
    <property type="entry name" value="Peptidase_M20_dimer"/>
</dbReference>
<dbReference type="Pfam" id="PF07687">
    <property type="entry name" value="M20_dimer"/>
    <property type="match status" value="1"/>
</dbReference>
<evidence type="ECO:0000313" key="6">
    <source>
        <dbReference type="Proteomes" id="UP001266099"/>
    </source>
</evidence>
<reference evidence="5 6" key="1">
    <citation type="submission" date="2023-07" db="EMBL/GenBank/DDBJ databases">
        <title>Sequencing the genomes of 1000 actinobacteria strains.</title>
        <authorList>
            <person name="Klenk H.-P."/>
        </authorList>
    </citation>
    <scope>NUCLEOTIDE SEQUENCE [LARGE SCALE GENOMIC DNA]</scope>
    <source>
        <strain evidence="5 6">DSM 15539</strain>
    </source>
</reference>
<comment type="caution">
    <text evidence="5">The sequence shown here is derived from an EMBL/GenBank/DDBJ whole genome shotgun (WGS) entry which is preliminary data.</text>
</comment>
<evidence type="ECO:0000313" key="5">
    <source>
        <dbReference type="EMBL" id="MDR6938882.1"/>
    </source>
</evidence>